<dbReference type="SUPFAM" id="SSF53474">
    <property type="entry name" value="alpha/beta-Hydrolases"/>
    <property type="match status" value="1"/>
</dbReference>
<evidence type="ECO:0000259" key="2">
    <source>
        <dbReference type="Pfam" id="PF00561"/>
    </source>
</evidence>
<feature type="domain" description="AB hydrolase-1" evidence="2">
    <location>
        <begin position="13"/>
        <end position="115"/>
    </location>
</feature>
<keyword evidence="5" id="KW-1185">Reference proteome</keyword>
<dbReference type="InterPro" id="IPR029058">
    <property type="entry name" value="AB_hydrolase_fold"/>
</dbReference>
<dbReference type="InterPro" id="IPR022742">
    <property type="entry name" value="Hydrolase_4"/>
</dbReference>
<gene>
    <name evidence="4" type="ORF">J2S15_002695</name>
</gene>
<dbReference type="PANTHER" id="PTHR42886:SF29">
    <property type="entry name" value="PUMMELIG, ISOFORM A"/>
    <property type="match status" value="1"/>
</dbReference>
<keyword evidence="1" id="KW-0472">Membrane</keyword>
<protein>
    <submittedName>
        <fullName evidence="4">Esterase/lipase</fullName>
    </submittedName>
</protein>
<feature type="transmembrane region" description="Helical" evidence="1">
    <location>
        <begin position="79"/>
        <end position="96"/>
    </location>
</feature>
<reference evidence="4 5" key="1">
    <citation type="submission" date="2023-07" db="EMBL/GenBank/DDBJ databases">
        <title>Genomic Encyclopedia of Type Strains, Phase IV (KMG-IV): sequencing the most valuable type-strain genomes for metagenomic binning, comparative biology and taxonomic classification.</title>
        <authorList>
            <person name="Goeker M."/>
        </authorList>
    </citation>
    <scope>NUCLEOTIDE SEQUENCE [LARGE SCALE GENOMIC DNA]</scope>
    <source>
        <strain evidence="4 5">DSM 16784</strain>
    </source>
</reference>
<proteinExistence type="predicted"/>
<dbReference type="Pfam" id="PF12146">
    <property type="entry name" value="Hydrolase_4"/>
    <property type="match status" value="1"/>
</dbReference>
<evidence type="ECO:0000313" key="5">
    <source>
        <dbReference type="Proteomes" id="UP001230220"/>
    </source>
</evidence>
<dbReference type="Pfam" id="PF00561">
    <property type="entry name" value="Abhydrolase_1"/>
    <property type="match status" value="1"/>
</dbReference>
<name>A0ABU0E4Y2_9FIRM</name>
<comment type="caution">
    <text evidence="4">The sequence shown here is derived from an EMBL/GenBank/DDBJ whole genome shotgun (WGS) entry which is preliminary data.</text>
</comment>
<organism evidence="4 5">
    <name type="scientific">Breznakia pachnodae</name>
    <dbReference type="NCBI Taxonomy" id="265178"/>
    <lineage>
        <taxon>Bacteria</taxon>
        <taxon>Bacillati</taxon>
        <taxon>Bacillota</taxon>
        <taxon>Erysipelotrichia</taxon>
        <taxon>Erysipelotrichales</taxon>
        <taxon>Erysipelotrichaceae</taxon>
        <taxon>Breznakia</taxon>
    </lineage>
</organism>
<dbReference type="EMBL" id="JAUSUR010000005">
    <property type="protein sequence ID" value="MDQ0361942.1"/>
    <property type="molecule type" value="Genomic_DNA"/>
</dbReference>
<evidence type="ECO:0000256" key="1">
    <source>
        <dbReference type="SAM" id="Phobius"/>
    </source>
</evidence>
<dbReference type="Gene3D" id="3.40.50.1820">
    <property type="entry name" value="alpha/beta hydrolase"/>
    <property type="match status" value="1"/>
</dbReference>
<accession>A0ABU0E4Y2</accession>
<sequence length="242" mass="28039">MLEAIKSIWKKKPLVLCIHGFGHRRSTEYNNFKLWGEKEFEFVTFDIFDVDDDDDTNSDEWIERCEEKMEELLKTKRDVYVIGFSMGGVIASYLASKYNVKKLFLISPAFEFINVRSVLSAITQMINNQTPPLTMSNKQTSCFMEVVAKCKDSINLVICPTLMVHGDNDDVISVRSSINNFSRIQHNMKRLIILHGGPHRLMLDTHTNNEVYQLFKLFMNNQIITYHPQQADDPYGKIENSN</sequence>
<evidence type="ECO:0000259" key="3">
    <source>
        <dbReference type="Pfam" id="PF12146"/>
    </source>
</evidence>
<dbReference type="Proteomes" id="UP001230220">
    <property type="component" value="Unassembled WGS sequence"/>
</dbReference>
<evidence type="ECO:0000313" key="4">
    <source>
        <dbReference type="EMBL" id="MDQ0361942.1"/>
    </source>
</evidence>
<dbReference type="PANTHER" id="PTHR42886">
    <property type="entry name" value="RE40534P-RELATED"/>
    <property type="match status" value="1"/>
</dbReference>
<keyword evidence="1" id="KW-0812">Transmembrane</keyword>
<keyword evidence="1" id="KW-1133">Transmembrane helix</keyword>
<dbReference type="RefSeq" id="WP_307409109.1">
    <property type="nucleotide sequence ID" value="NZ_JAUSUR010000005.1"/>
</dbReference>
<feature type="domain" description="Serine aminopeptidase S33" evidence="3">
    <location>
        <begin position="136"/>
        <end position="205"/>
    </location>
</feature>
<dbReference type="InterPro" id="IPR000073">
    <property type="entry name" value="AB_hydrolase_1"/>
</dbReference>